<evidence type="ECO:0000313" key="3">
    <source>
        <dbReference type="Proteomes" id="UP000054978"/>
    </source>
</evidence>
<organism evidence="2 3">
    <name type="scientific">Caballeronia ptereochthonis</name>
    <dbReference type="NCBI Taxonomy" id="1777144"/>
    <lineage>
        <taxon>Bacteria</taxon>
        <taxon>Pseudomonadati</taxon>
        <taxon>Pseudomonadota</taxon>
        <taxon>Betaproteobacteria</taxon>
        <taxon>Burkholderiales</taxon>
        <taxon>Burkholderiaceae</taxon>
        <taxon>Caballeronia</taxon>
    </lineage>
</organism>
<feature type="chain" id="PRO_5007621197" description="BON domain protein" evidence="1">
    <location>
        <begin position="24"/>
        <end position="169"/>
    </location>
</feature>
<reference evidence="2" key="1">
    <citation type="submission" date="2016-01" db="EMBL/GenBank/DDBJ databases">
        <authorList>
            <person name="Peeters C."/>
        </authorList>
    </citation>
    <scope>NUCLEOTIDE SEQUENCE [LARGE SCALE GENOMIC DNA]</scope>
    <source>
        <strain evidence="2">LMG 29326</strain>
    </source>
</reference>
<gene>
    <name evidence="2" type="ORF">AWB83_02469</name>
</gene>
<dbReference type="STRING" id="1777144.AWB83_02469"/>
<accession>A0A158AW68</accession>
<keyword evidence="1" id="KW-0732">Signal</keyword>
<evidence type="ECO:0000256" key="1">
    <source>
        <dbReference type="SAM" id="SignalP"/>
    </source>
</evidence>
<dbReference type="RefSeq" id="WP_374729108.1">
    <property type="nucleotide sequence ID" value="NZ_FCOB02000010.1"/>
</dbReference>
<sequence>MSFPSAFALLLCALGLQSSCVCADEALQNRGHDPFFQISSAIGNCPEPLGPRVSEAEWKGESHHRVEHGSDCWLEGRCRLPSAFEYDDEIAESTRRRLQWLSSSLPAWQHSTLWVTVYERWIVVQGCVAPDFPSRAFLSALREVPDVLQVSDETTANPKRTIPYRLFRR</sequence>
<protein>
    <recommendedName>
        <fullName evidence="4">BON domain protein</fullName>
    </recommendedName>
</protein>
<name>A0A158AW68_9BURK</name>
<proteinExistence type="predicted"/>
<feature type="signal peptide" evidence="1">
    <location>
        <begin position="1"/>
        <end position="23"/>
    </location>
</feature>
<comment type="caution">
    <text evidence="2">The sequence shown here is derived from an EMBL/GenBank/DDBJ whole genome shotgun (WGS) entry which is preliminary data.</text>
</comment>
<evidence type="ECO:0008006" key="4">
    <source>
        <dbReference type="Google" id="ProtNLM"/>
    </source>
</evidence>
<dbReference type="EMBL" id="FCOB02000010">
    <property type="protein sequence ID" value="SAK62241.1"/>
    <property type="molecule type" value="Genomic_DNA"/>
</dbReference>
<dbReference type="Proteomes" id="UP000054978">
    <property type="component" value="Unassembled WGS sequence"/>
</dbReference>
<keyword evidence="3" id="KW-1185">Reference proteome</keyword>
<dbReference type="AlphaFoldDB" id="A0A158AW68"/>
<evidence type="ECO:0000313" key="2">
    <source>
        <dbReference type="EMBL" id="SAK62241.1"/>
    </source>
</evidence>